<feature type="compositionally biased region" description="Polar residues" evidence="1">
    <location>
        <begin position="414"/>
        <end position="429"/>
    </location>
</feature>
<feature type="compositionally biased region" description="Basic and acidic residues" evidence="1">
    <location>
        <begin position="217"/>
        <end position="231"/>
    </location>
</feature>
<dbReference type="PROSITE" id="PS50086">
    <property type="entry name" value="TBC_RABGAP"/>
    <property type="match status" value="1"/>
</dbReference>
<dbReference type="InterPro" id="IPR035969">
    <property type="entry name" value="Rab-GAP_TBC_sf"/>
</dbReference>
<feature type="compositionally biased region" description="Low complexity" evidence="1">
    <location>
        <begin position="923"/>
        <end position="957"/>
    </location>
</feature>
<dbReference type="Gene3D" id="1.10.8.270">
    <property type="entry name" value="putative rabgap domain of human tbc1 domain family member 14 like domains"/>
    <property type="match status" value="1"/>
</dbReference>
<feature type="region of interest" description="Disordered" evidence="1">
    <location>
        <begin position="121"/>
        <end position="294"/>
    </location>
</feature>
<dbReference type="GO" id="GO:0031267">
    <property type="term" value="F:small GTPase binding"/>
    <property type="evidence" value="ECO:0007669"/>
    <property type="project" value="TreeGrafter"/>
</dbReference>
<feature type="domain" description="Rab-GAP TBC" evidence="2">
    <location>
        <begin position="1116"/>
        <end position="1309"/>
    </location>
</feature>
<feature type="region of interest" description="Disordered" evidence="1">
    <location>
        <begin position="407"/>
        <end position="443"/>
    </location>
</feature>
<dbReference type="InterPro" id="IPR050302">
    <property type="entry name" value="Rab_GAP_TBC_domain"/>
</dbReference>
<feature type="region of interest" description="Disordered" evidence="1">
    <location>
        <begin position="1015"/>
        <end position="1036"/>
    </location>
</feature>
<feature type="region of interest" description="Disordered" evidence="1">
    <location>
        <begin position="323"/>
        <end position="371"/>
    </location>
</feature>
<feature type="compositionally biased region" description="Gly residues" evidence="1">
    <location>
        <begin position="200"/>
        <end position="210"/>
    </location>
</feature>
<dbReference type="PANTHER" id="PTHR47219">
    <property type="entry name" value="RAB GTPASE-ACTIVATING PROTEIN 1-LIKE"/>
    <property type="match status" value="1"/>
</dbReference>
<feature type="compositionally biased region" description="Basic and acidic residues" evidence="1">
    <location>
        <begin position="456"/>
        <end position="479"/>
    </location>
</feature>
<reference evidence="3 4" key="1">
    <citation type="submission" date="2024-01" db="EMBL/GenBank/DDBJ databases">
        <title>Comparative genomics of Cryptococcus and Kwoniella reveals pathogenesis evolution and contrasting modes of karyotype evolution via chromosome fusion or intercentromeric recombination.</title>
        <authorList>
            <person name="Coelho M.A."/>
            <person name="David-Palma M."/>
            <person name="Shea T."/>
            <person name="Bowers K."/>
            <person name="McGinley-Smith S."/>
            <person name="Mohammad A.W."/>
            <person name="Gnirke A."/>
            <person name="Yurkov A.M."/>
            <person name="Nowrousian M."/>
            <person name="Sun S."/>
            <person name="Cuomo C.A."/>
            <person name="Heitman J."/>
        </authorList>
    </citation>
    <scope>NUCLEOTIDE SEQUENCE [LARGE SCALE GENOMIC DNA]</scope>
    <source>
        <strain evidence="3 4">CBS 6074</strain>
    </source>
</reference>
<feature type="compositionally biased region" description="Polar residues" evidence="1">
    <location>
        <begin position="256"/>
        <end position="266"/>
    </location>
</feature>
<proteinExistence type="predicted"/>
<dbReference type="InterPro" id="IPR000195">
    <property type="entry name" value="Rab-GAP-TBC_dom"/>
</dbReference>
<feature type="compositionally biased region" description="Low complexity" evidence="1">
    <location>
        <begin position="851"/>
        <end position="864"/>
    </location>
</feature>
<evidence type="ECO:0000313" key="4">
    <source>
        <dbReference type="Proteomes" id="UP001355207"/>
    </source>
</evidence>
<feature type="compositionally biased region" description="Low complexity" evidence="1">
    <location>
        <begin position="96"/>
        <end position="107"/>
    </location>
</feature>
<feature type="region of interest" description="Disordered" evidence="1">
    <location>
        <begin position="598"/>
        <end position="658"/>
    </location>
</feature>
<name>A0AAX4JW31_9TREE</name>
<sequence length="1383" mass="151000">MGYLDPRELNDLIALAERGGIGKGVALTDCVAEAPDQLMYISGDELILLRDLGKVLLASCEGIIGWVERDHIKFDSLAGSSTPPRVTTELPKTILTEPSPTRSTTSSNYHYHQPLIASHHDIDEDEDDGDQLEDLQPNTKRRTRDMKRVSGPFELDSPQPSPSLSKDDSDGGFFEQQQQQQQVEENRESIISSTSSEAFGGLGGFMMGGSDGEDEHNDDRQDRTEELKDDLSPPSSSIITPHHEASRSSPNHDNKNQTPLTTQQLIPDQGDDDDFDIDHDEDDDFNEEGDSEWDIYDDYARESMYGPAKRMSLAIQQKRLSRAAKAASRIPSPLRMDQQLPIDNESAISGATSASGDRPSPHSDTFRLPSADKVIIKPRENGSLSPSIIKTNISADNDTIPIQEEDQEQLTPRLAQQHSPTTPNQTTFTKIELPSMQGNGRSVATELRLRIMREREKDSEKTESSLDHHHSDSHEDINDTTKNADFSDSEKENQISPVDKDNIAVEQEDSIPIVKEHHTSPTASEVPTYQESSTNHETDESAHLATPQPADIPTFATSPVLDSDSVETTKSRNEHSLLASPLPIDEFGGKIAEKENGFISSPNLAPRPPRNHSPNLSPRLPQTPWHPDSPSSPHSISATRQAVDAVRSVSDGTGKRPRGLTLVGRMEADLLGSKGPVPITFLVDGPGLPAIPPLPANSPEPIGLGLPQGRSLSRASSPHEPIRRATSPLASPILANEDTLNQASPFPPHPHSHPHPVRSATTPVPPTTQSTPIIREAEQAKPSSPSSAGVGRPRARNFSATVAKTLGVGKKDSTTGPIPIPTPPLSIKTSNNHTPPVPSINSPLTQPTSASGSVSSKKSFFGVGRKSSLQPATPPQSISPQLNSSSPSGPSGTLNESSTTVNRSPIPSTPSTSLHQLTISENGSTPSLGLPLPRPPLSARSSSFSFTSKSSTTSLSAHNPNSIGKLPKKVSSSSNMTTTTAIKGGISHKDFIEETIKAEGLDFELIQPKKQNGALLSPIEDNSPISPTNHSHGEERPQSIMTLQTQNSVNSLRPLPETDEWGFLKDKSPVPEIFQSRSQANDHRVIEQKWLSIISTPLPPNTPPPKKVRKLVLDAGVPSSLRGKVWAWFMANTLSARTPGLYQELIEHDKGLEDQRIDRDVANAYPDHSIFSEENSAGQQDLRLILRAYSNFAPSGYKSEMSLIAGALLIHCVAEDSFWLLSGLINTVLKDYYTGGKDLKVQKERIGLRIDSSIFMGLLTKEEPKLSKLFDSVGLHPISFLDKWFSQLFIRCLPWPTTLRVIDAVVSEGSRFLLIASLSILQLSKERLLNLQKNPTTILSYLQNLPQDSLLLPENFMKTCDQVKFDEKDYKKLRVSVEKEILG</sequence>
<evidence type="ECO:0000256" key="1">
    <source>
        <dbReference type="SAM" id="MobiDB-lite"/>
    </source>
</evidence>
<evidence type="ECO:0000313" key="3">
    <source>
        <dbReference type="EMBL" id="WWC89004.1"/>
    </source>
</evidence>
<dbReference type="SMART" id="SM00164">
    <property type="entry name" value="TBC"/>
    <property type="match status" value="1"/>
</dbReference>
<dbReference type="Pfam" id="PF00566">
    <property type="entry name" value="RabGAP-TBC"/>
    <property type="match status" value="1"/>
</dbReference>
<organism evidence="3 4">
    <name type="scientific">Kwoniella dendrophila CBS 6074</name>
    <dbReference type="NCBI Taxonomy" id="1295534"/>
    <lineage>
        <taxon>Eukaryota</taxon>
        <taxon>Fungi</taxon>
        <taxon>Dikarya</taxon>
        <taxon>Basidiomycota</taxon>
        <taxon>Agaricomycotina</taxon>
        <taxon>Tremellomycetes</taxon>
        <taxon>Tremellales</taxon>
        <taxon>Cryptococcaceae</taxon>
        <taxon>Kwoniella</taxon>
    </lineage>
</organism>
<feature type="compositionally biased region" description="Low complexity" evidence="1">
    <location>
        <begin position="875"/>
        <end position="895"/>
    </location>
</feature>
<dbReference type="GO" id="GO:0005096">
    <property type="term" value="F:GTPase activator activity"/>
    <property type="evidence" value="ECO:0007669"/>
    <property type="project" value="TreeGrafter"/>
</dbReference>
<feature type="compositionally biased region" description="Polar residues" evidence="1">
    <location>
        <begin position="520"/>
        <end position="533"/>
    </location>
</feature>
<feature type="region of interest" description="Disordered" evidence="1">
    <location>
        <begin position="695"/>
        <end position="975"/>
    </location>
</feature>
<protein>
    <recommendedName>
        <fullName evidence="2">Rab-GAP TBC domain-containing protein</fullName>
    </recommendedName>
</protein>
<dbReference type="Proteomes" id="UP001355207">
    <property type="component" value="Chromosome 5"/>
</dbReference>
<feature type="compositionally biased region" description="Acidic residues" evidence="1">
    <location>
        <begin position="269"/>
        <end position="294"/>
    </location>
</feature>
<feature type="compositionally biased region" description="Low complexity" evidence="1">
    <location>
        <begin position="625"/>
        <end position="637"/>
    </location>
</feature>
<feature type="compositionally biased region" description="Polar residues" evidence="1">
    <location>
        <begin position="346"/>
        <end position="355"/>
    </location>
</feature>
<feature type="compositionally biased region" description="Polar residues" evidence="1">
    <location>
        <begin position="896"/>
        <end position="922"/>
    </location>
</feature>
<evidence type="ECO:0000259" key="2">
    <source>
        <dbReference type="PROSITE" id="PS50086"/>
    </source>
</evidence>
<feature type="compositionally biased region" description="Basic and acidic residues" evidence="1">
    <location>
        <begin position="488"/>
        <end position="503"/>
    </location>
</feature>
<feature type="compositionally biased region" description="Basic and acidic residues" evidence="1">
    <location>
        <begin position="241"/>
        <end position="255"/>
    </location>
</feature>
<dbReference type="RefSeq" id="XP_066075767.1">
    <property type="nucleotide sequence ID" value="XM_066219670.1"/>
</dbReference>
<gene>
    <name evidence="3" type="ORF">L201_003921</name>
</gene>
<dbReference type="Gene3D" id="1.10.472.80">
    <property type="entry name" value="Ypt/Rab-GAP domain of gyp1p, domain 3"/>
    <property type="match status" value="1"/>
</dbReference>
<accession>A0AAX4JW31</accession>
<keyword evidence="4" id="KW-1185">Reference proteome</keyword>
<feature type="region of interest" description="Disordered" evidence="1">
    <location>
        <begin position="456"/>
        <end position="574"/>
    </location>
</feature>
<feature type="compositionally biased region" description="Acidic residues" evidence="1">
    <location>
        <begin position="123"/>
        <end position="133"/>
    </location>
</feature>
<dbReference type="GeneID" id="91094591"/>
<dbReference type="EMBL" id="CP144102">
    <property type="protein sequence ID" value="WWC89004.1"/>
    <property type="molecule type" value="Genomic_DNA"/>
</dbReference>
<feature type="compositionally biased region" description="Polar residues" evidence="1">
    <location>
        <begin position="831"/>
        <end position="850"/>
    </location>
</feature>
<dbReference type="SUPFAM" id="SSF47923">
    <property type="entry name" value="Ypt/Rab-GAP domain of gyp1p"/>
    <property type="match status" value="2"/>
</dbReference>
<dbReference type="PANTHER" id="PTHR47219:SF9">
    <property type="entry name" value="GTPASE ACTIVATING PROTEIN AND CENTROSOME-ASSOCIATED, ISOFORM B"/>
    <property type="match status" value="1"/>
</dbReference>
<feature type="region of interest" description="Disordered" evidence="1">
    <location>
        <begin position="77"/>
        <end position="108"/>
    </location>
</feature>